<dbReference type="STRING" id="34097.SAMN02745150_00267"/>
<dbReference type="AlphaFoldDB" id="A0A1I1D3K1"/>
<reference evidence="2" key="1">
    <citation type="submission" date="2016-10" db="EMBL/GenBank/DDBJ databases">
        <authorList>
            <person name="Varghese N."/>
            <person name="Submissions S."/>
        </authorList>
    </citation>
    <scope>NUCLEOTIDE SEQUENCE [LARGE SCALE GENOMIC DNA]</scope>
    <source>
        <strain evidence="2">ATCC 43811</strain>
    </source>
</reference>
<sequence>MDIDSAKIRALIKLYRETNAEEEFQNIVKELGVYIYYFPKWNYKCGADLCSEYYLFVQNQIKNIIHSYPLNSQVQFKTWFNHVLLNKYHDFCKQSTVNTETGFLFEDVEVQETDYTDFSQKLKLVTDKLEPYEACLLKFYYNPMEVTSDDLIILEKHTSCMMVQLINIHKELLTFNELGLQYRERQGSYLDKINIKIAHFENIIKKNKKNDTDLHCQLLSKIVRLNNRKSKVIKKIQRAEKNMFKIFVKLFPNYNAAYRMLKYLKSKTRYIMLKERGEQ</sequence>
<keyword evidence="2" id="KW-1185">Reference proteome</keyword>
<evidence type="ECO:0000313" key="2">
    <source>
        <dbReference type="Proteomes" id="UP000240042"/>
    </source>
</evidence>
<dbReference type="Proteomes" id="UP000240042">
    <property type="component" value="Unassembled WGS sequence"/>
</dbReference>
<protein>
    <submittedName>
        <fullName evidence="1">Uncharacterized protein</fullName>
    </submittedName>
</protein>
<name>A0A1I1D3K1_BREAD</name>
<proteinExistence type="predicted"/>
<accession>A0A1I1D3K1</accession>
<organism evidence="1 2">
    <name type="scientific">Brevinema andersonii</name>
    <dbReference type="NCBI Taxonomy" id="34097"/>
    <lineage>
        <taxon>Bacteria</taxon>
        <taxon>Pseudomonadati</taxon>
        <taxon>Spirochaetota</taxon>
        <taxon>Spirochaetia</taxon>
        <taxon>Brevinematales</taxon>
        <taxon>Brevinemataceae</taxon>
        <taxon>Brevinema</taxon>
    </lineage>
</organism>
<dbReference type="RefSeq" id="WP_092317538.1">
    <property type="nucleotide sequence ID" value="NZ_FOKY01000001.1"/>
</dbReference>
<evidence type="ECO:0000313" key="1">
    <source>
        <dbReference type="EMBL" id="SFB69367.1"/>
    </source>
</evidence>
<dbReference type="EMBL" id="FOKY01000001">
    <property type="protein sequence ID" value="SFB69367.1"/>
    <property type="molecule type" value="Genomic_DNA"/>
</dbReference>
<gene>
    <name evidence="1" type="ORF">SAMN02745150_00267</name>
</gene>